<gene>
    <name evidence="2" type="ORF">J2Z32_004470</name>
</gene>
<reference evidence="2 3" key="1">
    <citation type="submission" date="2021-03" db="EMBL/GenBank/DDBJ databases">
        <title>Genomic Encyclopedia of Type Strains, Phase IV (KMG-IV): sequencing the most valuable type-strain genomes for metagenomic binning, comparative biology and taxonomic classification.</title>
        <authorList>
            <person name="Goeker M."/>
        </authorList>
    </citation>
    <scope>NUCLEOTIDE SEQUENCE [LARGE SCALE GENOMIC DNA]</scope>
    <source>
        <strain evidence="2 3">DSM 14349</strain>
    </source>
</reference>
<dbReference type="InterPro" id="IPR042070">
    <property type="entry name" value="PucR_C-HTH_sf"/>
</dbReference>
<dbReference type="Gene3D" id="1.10.10.2840">
    <property type="entry name" value="PucR C-terminal helix-turn-helix domain"/>
    <property type="match status" value="1"/>
</dbReference>
<organism evidence="2 3">
    <name type="scientific">Paenibacillus turicensis</name>
    <dbReference type="NCBI Taxonomy" id="160487"/>
    <lineage>
        <taxon>Bacteria</taxon>
        <taxon>Bacillati</taxon>
        <taxon>Bacillota</taxon>
        <taxon>Bacilli</taxon>
        <taxon>Bacillales</taxon>
        <taxon>Paenibacillaceae</taxon>
        <taxon>Paenibacillus</taxon>
    </lineage>
</organism>
<dbReference type="SUPFAM" id="SSF46689">
    <property type="entry name" value="Homeodomain-like"/>
    <property type="match status" value="1"/>
</dbReference>
<dbReference type="PANTHER" id="PTHR33744">
    <property type="entry name" value="CARBOHYDRATE DIACID REGULATOR"/>
    <property type="match status" value="1"/>
</dbReference>
<evidence type="ECO:0000313" key="3">
    <source>
        <dbReference type="Proteomes" id="UP001519272"/>
    </source>
</evidence>
<protein>
    <recommendedName>
        <fullName evidence="1">PucR C-terminal helix-turn-helix domain-containing protein</fullName>
    </recommendedName>
</protein>
<dbReference type="RefSeq" id="WP_210091365.1">
    <property type="nucleotide sequence ID" value="NZ_JAGGKG010000036.1"/>
</dbReference>
<proteinExistence type="predicted"/>
<dbReference type="EMBL" id="JAGGKG010000036">
    <property type="protein sequence ID" value="MBP1907789.1"/>
    <property type="molecule type" value="Genomic_DNA"/>
</dbReference>
<evidence type="ECO:0000259" key="1">
    <source>
        <dbReference type="Pfam" id="PF13556"/>
    </source>
</evidence>
<dbReference type="Pfam" id="PF13556">
    <property type="entry name" value="HTH_30"/>
    <property type="match status" value="1"/>
</dbReference>
<dbReference type="PANTHER" id="PTHR33744:SF15">
    <property type="entry name" value="CARBOHYDRATE DIACID REGULATOR"/>
    <property type="match status" value="1"/>
</dbReference>
<dbReference type="InterPro" id="IPR051448">
    <property type="entry name" value="CdaR-like_regulators"/>
</dbReference>
<dbReference type="Proteomes" id="UP001519272">
    <property type="component" value="Unassembled WGS sequence"/>
</dbReference>
<name>A0ABS4FYX6_9BACL</name>
<accession>A0ABS4FYX6</accession>
<dbReference type="InterPro" id="IPR009057">
    <property type="entry name" value="Homeodomain-like_sf"/>
</dbReference>
<dbReference type="InterPro" id="IPR025736">
    <property type="entry name" value="PucR_C-HTH_dom"/>
</dbReference>
<sequence length="371" mass="43282">MKKIHTIQQQLATIIGAPFELANMNKEEIERYHWLNIDGNRYYFDAEQSLYLWLCDEINADSFQVFILRNKVINEQEIKLINLVIATMRQQEQGYESSFTQQSEEVKSKEFGYWLHEALAKQTYDLDIPQQYIWNEQLKGNLLPFLLHCEENFANTLSFNKLSKLLRSYFGKGTVLIPMDRDWLILLGNNIVSDLKEDNEEHTELSQDMLMGLCEGLYEVISTEWGGGGLYLTVHEGLIKPDRLLHTIYILKETIELGRATSIGVHLHFAWQLQLERLVYSISTSEKLAIKEIVGTNLEFFKDEETLTTLESFFQLDCNVSETAKRLYIHRNTLLYRLDKIKQETGLDVKSFRDAVLMQLGLLLYKLTKKS</sequence>
<keyword evidence="3" id="KW-1185">Reference proteome</keyword>
<comment type="caution">
    <text evidence="2">The sequence shown here is derived from an EMBL/GenBank/DDBJ whole genome shotgun (WGS) entry which is preliminary data.</text>
</comment>
<feature type="domain" description="PucR C-terminal helix-turn-helix" evidence="1">
    <location>
        <begin position="307"/>
        <end position="363"/>
    </location>
</feature>
<evidence type="ECO:0000313" key="2">
    <source>
        <dbReference type="EMBL" id="MBP1907789.1"/>
    </source>
</evidence>